<dbReference type="GO" id="GO:1904047">
    <property type="term" value="F:S-adenosyl-L-methionine binding"/>
    <property type="evidence" value="ECO:0007669"/>
    <property type="project" value="TreeGrafter"/>
</dbReference>
<keyword evidence="4 7" id="KW-0808">Transferase</keyword>
<gene>
    <name evidence="8" type="ORF">CKF54_04215</name>
</gene>
<dbReference type="InterPro" id="IPR012327">
    <property type="entry name" value="MeTrfase_D12"/>
</dbReference>
<dbReference type="PANTHER" id="PTHR30481:SF3">
    <property type="entry name" value="DNA ADENINE METHYLASE"/>
    <property type="match status" value="1"/>
</dbReference>
<evidence type="ECO:0000256" key="4">
    <source>
        <dbReference type="ARBA" id="ARBA00022679"/>
    </source>
</evidence>
<organism evidence="8 9">
    <name type="scientific">Psittacicella hinzii</name>
    <dbReference type="NCBI Taxonomy" id="2028575"/>
    <lineage>
        <taxon>Bacteria</taxon>
        <taxon>Pseudomonadati</taxon>
        <taxon>Pseudomonadota</taxon>
        <taxon>Gammaproteobacteria</taxon>
        <taxon>Pasteurellales</taxon>
        <taxon>Psittacicellaceae</taxon>
        <taxon>Psittacicella</taxon>
    </lineage>
</organism>
<proteinExistence type="inferred from homology"/>
<comment type="similarity">
    <text evidence="1 7">Belongs to the N(4)/N(6)-methyltransferase family.</text>
</comment>
<dbReference type="InterPro" id="IPR029063">
    <property type="entry name" value="SAM-dependent_MTases_sf"/>
</dbReference>
<dbReference type="InterPro" id="IPR002052">
    <property type="entry name" value="DNA_methylase_N6_adenine_CS"/>
</dbReference>
<dbReference type="GO" id="GO:0043565">
    <property type="term" value="F:sequence-specific DNA binding"/>
    <property type="evidence" value="ECO:0007669"/>
    <property type="project" value="TreeGrafter"/>
</dbReference>
<dbReference type="Gene3D" id="3.40.50.150">
    <property type="entry name" value="Vaccinia Virus protein VP39"/>
    <property type="match status" value="3"/>
</dbReference>
<dbReference type="PANTHER" id="PTHR30481">
    <property type="entry name" value="DNA ADENINE METHYLASE"/>
    <property type="match status" value="1"/>
</dbReference>
<reference evidence="8 9" key="1">
    <citation type="submission" date="2017-08" db="EMBL/GenBank/DDBJ databases">
        <title>Reclassification of Bisgaard taxon 37 and 44.</title>
        <authorList>
            <person name="Christensen H."/>
        </authorList>
    </citation>
    <scope>NUCLEOTIDE SEQUENCE [LARGE SCALE GENOMIC DNA]</scope>
    <source>
        <strain evidence="8 9">B96_3</strain>
    </source>
</reference>
<dbReference type="PIRSF" id="PIRSF036638">
    <property type="entry name" value="M_m6A_StsI"/>
    <property type="match status" value="1"/>
</dbReference>
<dbReference type="SUPFAM" id="SSF53335">
    <property type="entry name" value="S-adenosyl-L-methionine-dependent methyltransferases"/>
    <property type="match status" value="2"/>
</dbReference>
<protein>
    <recommendedName>
        <fullName evidence="2 7">Site-specific DNA-methyltransferase (adenine-specific)</fullName>
        <ecNumber evidence="2 7">2.1.1.72</ecNumber>
    </recommendedName>
</protein>
<dbReference type="GO" id="GO:0009007">
    <property type="term" value="F:site-specific DNA-methyltransferase (adenine-specific) activity"/>
    <property type="evidence" value="ECO:0007669"/>
    <property type="project" value="UniProtKB-UniRule"/>
</dbReference>
<evidence type="ECO:0000256" key="1">
    <source>
        <dbReference type="ARBA" id="ARBA00006594"/>
    </source>
</evidence>
<dbReference type="InterPro" id="IPR012186">
    <property type="entry name" value="Ade-mod_methylase_MStsI"/>
</dbReference>
<evidence type="ECO:0000313" key="8">
    <source>
        <dbReference type="EMBL" id="RIY32762.1"/>
    </source>
</evidence>
<accession>A0A3A1Y355</accession>
<evidence type="ECO:0000256" key="5">
    <source>
        <dbReference type="ARBA" id="ARBA00022691"/>
    </source>
</evidence>
<dbReference type="GO" id="GO:0009307">
    <property type="term" value="P:DNA restriction-modification system"/>
    <property type="evidence" value="ECO:0007669"/>
    <property type="project" value="InterPro"/>
</dbReference>
<dbReference type="NCBIfam" id="TIGR00571">
    <property type="entry name" value="dam"/>
    <property type="match status" value="1"/>
</dbReference>
<comment type="catalytic activity">
    <reaction evidence="6 7">
        <text>a 2'-deoxyadenosine in DNA + S-adenosyl-L-methionine = an N(6)-methyl-2'-deoxyadenosine in DNA + S-adenosyl-L-homocysteine + H(+)</text>
        <dbReference type="Rhea" id="RHEA:15197"/>
        <dbReference type="Rhea" id="RHEA-COMP:12418"/>
        <dbReference type="Rhea" id="RHEA-COMP:12419"/>
        <dbReference type="ChEBI" id="CHEBI:15378"/>
        <dbReference type="ChEBI" id="CHEBI:57856"/>
        <dbReference type="ChEBI" id="CHEBI:59789"/>
        <dbReference type="ChEBI" id="CHEBI:90615"/>
        <dbReference type="ChEBI" id="CHEBI:90616"/>
        <dbReference type="EC" id="2.1.1.72"/>
    </reaction>
</comment>
<dbReference type="Gene3D" id="1.10.1020.10">
    <property type="entry name" value="Adenine-specific Methyltransferase, Domain 2"/>
    <property type="match status" value="1"/>
</dbReference>
<dbReference type="GO" id="GO:0006298">
    <property type="term" value="P:mismatch repair"/>
    <property type="evidence" value="ECO:0007669"/>
    <property type="project" value="TreeGrafter"/>
</dbReference>
<dbReference type="Proteomes" id="UP000265691">
    <property type="component" value="Unassembled WGS sequence"/>
</dbReference>
<keyword evidence="3 7" id="KW-0489">Methyltransferase</keyword>
<dbReference type="RefSeq" id="WP_119525092.1">
    <property type="nucleotide sequence ID" value="NZ_NRHC01000046.1"/>
</dbReference>
<dbReference type="Pfam" id="PF02086">
    <property type="entry name" value="MethyltransfD12"/>
    <property type="match status" value="2"/>
</dbReference>
<sequence length="695" mass="80239">MFDINNRRYLGSKYKLLNFINQAVEKHCLDCTSFLDLFGGTGVVGAYFNKKYDLIINDILTSNNLVYQCFFGNEPVNLTKLEAIIADYNQLNPSLYPDNYYSQNFADTYLSKSNMRKVGVIRDNVEAKFDQGEINQRERSVLLTSLIYAIDRIANTVGHYDAFRKSGELNKELVLGLPAINSQAKQNNRIYQMDANQLVKEVRSDIVYIDPPYNSRQYCDSYHFLENLAENKKSQVTGVAKKFDRSHLKSNYCTNKAVITFKELIENIQAKYILVSYNNTGNKINSRSNAKISDKQIIEILERKGKVFVYEQDFNAYTTGKSEISDHKERLFVCEVTKETNISSPTKPEGSEVELSKLKQEQVKQAKQLQLNQLEQVKEQNSPQVIKSPLNYIGGKSKLLPQIQSKLPTDIEVFYDIFSGGANVGVNIEAQKVYCVDNNQAVINLLKYFQTVNYQELVNQLENKIREYGLSDSFRNGYEFYQCNSGNGLGSFNKQAFTKLKHDYNQSKVVSSLSNDQVSNDQENLLFFLLIIYSFNNQIRFNRAKEFNLPVGKRDFNASLRKKLELFVAKLQQSNLEFQCKDFRELDIEQLAQEKAFLYLDPPYLLATASYNENNGWTVNDEKDLLEFLQACHSKGVRFALSNVLQHKGQVNQILLDWCLENSFNINYLDFDYRNSNYQKKDREQTTKEVLITNY</sequence>
<evidence type="ECO:0000256" key="2">
    <source>
        <dbReference type="ARBA" id="ARBA00011900"/>
    </source>
</evidence>
<keyword evidence="9" id="KW-1185">Reference proteome</keyword>
<dbReference type="EMBL" id="NRHC01000046">
    <property type="protein sequence ID" value="RIY32762.1"/>
    <property type="molecule type" value="Genomic_DNA"/>
</dbReference>
<dbReference type="InterPro" id="IPR023095">
    <property type="entry name" value="Ade_MeTrfase_dom_2"/>
</dbReference>
<evidence type="ECO:0000313" key="9">
    <source>
        <dbReference type="Proteomes" id="UP000265691"/>
    </source>
</evidence>
<dbReference type="OrthoDB" id="9805629at2"/>
<evidence type="ECO:0000256" key="3">
    <source>
        <dbReference type="ARBA" id="ARBA00022603"/>
    </source>
</evidence>
<evidence type="ECO:0000256" key="7">
    <source>
        <dbReference type="RuleBase" id="RU361257"/>
    </source>
</evidence>
<dbReference type="PRINTS" id="PR00505">
    <property type="entry name" value="D12N6MTFRASE"/>
</dbReference>
<dbReference type="PROSITE" id="PS00092">
    <property type="entry name" value="N6_MTASE"/>
    <property type="match status" value="1"/>
</dbReference>
<comment type="caution">
    <text evidence="8">The sequence shown here is derived from an EMBL/GenBank/DDBJ whole genome shotgun (WGS) entry which is preliminary data.</text>
</comment>
<dbReference type="AlphaFoldDB" id="A0A3A1Y355"/>
<evidence type="ECO:0000256" key="6">
    <source>
        <dbReference type="ARBA" id="ARBA00047942"/>
    </source>
</evidence>
<dbReference type="EC" id="2.1.1.72" evidence="2 7"/>
<keyword evidence="5 7" id="KW-0949">S-adenosyl-L-methionine</keyword>
<name>A0A3A1Y355_9GAMM</name>
<dbReference type="GO" id="GO:0032259">
    <property type="term" value="P:methylation"/>
    <property type="evidence" value="ECO:0007669"/>
    <property type="project" value="UniProtKB-KW"/>
</dbReference>